<sequence length="162" mass="18609">MDPPASRKSTGHGRQEYLPMKDLNPNQIYTVMNPVTPTVESPPSHPLNPQVITLLPPAEDSQPPPLPPKRTPPRRSVSLPSRKPLPMHPLQMEVETLERNLRQKEQDMVRMWMDLVQARKQASRARLQRKKQKWVTVLLICLLVFLSILAMLYLLIKLLTTS</sequence>
<keyword evidence="3" id="KW-1133">Transmembrane helix</keyword>
<accession>A0A1S7J009</accession>
<dbReference type="EMBL" id="LC185213">
    <property type="protein sequence ID" value="BAX01864.1"/>
    <property type="molecule type" value="Genomic_DNA"/>
</dbReference>
<keyword evidence="1" id="KW-0175">Coiled coil</keyword>
<dbReference type="KEGG" id="vg:31355516"/>
<name>A0A1S7J009_9POLY</name>
<feature type="coiled-coil region" evidence="1">
    <location>
        <begin position="87"/>
        <end position="133"/>
    </location>
</feature>
<dbReference type="Proteomes" id="UP000204093">
    <property type="component" value="Segment"/>
</dbReference>
<proteinExistence type="predicted"/>
<feature type="transmembrane region" description="Helical" evidence="3">
    <location>
        <begin position="134"/>
        <end position="156"/>
    </location>
</feature>
<reference evidence="6" key="1">
    <citation type="journal article" date="2017" name="J. Gen. Virol.">
        <title>Discovery of African bat polyomaviruses and infrequent recombination in the large T antigen in the Polyomaviridae.</title>
        <authorList>
            <person name="Carr M."/>
            <person name="Gonzalez G."/>
            <person name="Sasaki M."/>
            <person name="Ito K."/>
            <person name="Ishii A."/>
            <person name="Hang'ombe B.M."/>
            <person name="Mweene A.S."/>
            <person name="Orba Y."/>
            <person name="Sawa H."/>
        </authorList>
    </citation>
    <scope>NUCLEOTIDE SEQUENCE</scope>
    <source>
        <strain evidence="4">12SuB07</strain>
        <strain evidence="5">12SuB10</strain>
        <strain evidence="6">12SuB19</strain>
    </source>
</reference>
<evidence type="ECO:0000256" key="1">
    <source>
        <dbReference type="SAM" id="Coils"/>
    </source>
</evidence>
<evidence type="ECO:0000313" key="5">
    <source>
        <dbReference type="EMBL" id="BAX01870.1"/>
    </source>
</evidence>
<evidence type="ECO:0000313" key="7">
    <source>
        <dbReference type="Proteomes" id="UP000204093"/>
    </source>
</evidence>
<dbReference type="RefSeq" id="YP_009351909.1">
    <property type="nucleotide sequence ID" value="NC_034220.1"/>
</dbReference>
<evidence type="ECO:0000256" key="2">
    <source>
        <dbReference type="SAM" id="MobiDB-lite"/>
    </source>
</evidence>
<evidence type="ECO:0000313" key="4">
    <source>
        <dbReference type="EMBL" id="BAX01864.1"/>
    </source>
</evidence>
<keyword evidence="3" id="KW-0472">Membrane</keyword>
<feature type="compositionally biased region" description="Polar residues" evidence="2">
    <location>
        <begin position="24"/>
        <end position="41"/>
    </location>
</feature>
<evidence type="ECO:0000256" key="3">
    <source>
        <dbReference type="SAM" id="Phobius"/>
    </source>
</evidence>
<protein>
    <submittedName>
        <fullName evidence="6">Putative alternative large T antigen</fullName>
    </submittedName>
</protein>
<feature type="region of interest" description="Disordered" evidence="2">
    <location>
        <begin position="1"/>
        <end position="86"/>
    </location>
</feature>
<organism evidence="6">
    <name type="scientific">Miniopterus schreibersii polyomavirus 1</name>
    <dbReference type="NCBI Taxonomy" id="1904408"/>
    <lineage>
        <taxon>Viruses</taxon>
        <taxon>Monodnaviria</taxon>
        <taxon>Shotokuvirae</taxon>
        <taxon>Cossaviricota</taxon>
        <taxon>Papovaviricetes</taxon>
        <taxon>Sepolyvirales</taxon>
        <taxon>Polyomaviridae</taxon>
        <taxon>Alphapolyomavirus</taxon>
        <taxon>Alphapolyomavirus mischreibersii</taxon>
    </lineage>
</organism>
<dbReference type="OrthoDB" id="39449at10239"/>
<evidence type="ECO:0000313" key="6">
    <source>
        <dbReference type="EMBL" id="BAX01876.1"/>
    </source>
</evidence>
<dbReference type="EMBL" id="LC185214">
    <property type="protein sequence ID" value="BAX01870.1"/>
    <property type="molecule type" value="Genomic_DNA"/>
</dbReference>
<keyword evidence="7" id="KW-1185">Reference proteome</keyword>
<dbReference type="EMBL" id="LC185215">
    <property type="protein sequence ID" value="BAX01876.1"/>
    <property type="molecule type" value="Genomic_DNA"/>
</dbReference>
<dbReference type="GeneID" id="31355516"/>
<keyword evidence="3" id="KW-0812">Transmembrane</keyword>